<dbReference type="Proteomes" id="UP001153636">
    <property type="component" value="Chromosome 21"/>
</dbReference>
<dbReference type="AlphaFoldDB" id="A0A9P0GF34"/>
<organism evidence="1 2">
    <name type="scientific">Psylliodes chrysocephalus</name>
    <dbReference type="NCBI Taxonomy" id="3402493"/>
    <lineage>
        <taxon>Eukaryota</taxon>
        <taxon>Metazoa</taxon>
        <taxon>Ecdysozoa</taxon>
        <taxon>Arthropoda</taxon>
        <taxon>Hexapoda</taxon>
        <taxon>Insecta</taxon>
        <taxon>Pterygota</taxon>
        <taxon>Neoptera</taxon>
        <taxon>Endopterygota</taxon>
        <taxon>Coleoptera</taxon>
        <taxon>Polyphaga</taxon>
        <taxon>Cucujiformia</taxon>
        <taxon>Chrysomeloidea</taxon>
        <taxon>Chrysomelidae</taxon>
        <taxon>Galerucinae</taxon>
        <taxon>Alticini</taxon>
        <taxon>Psylliodes</taxon>
    </lineage>
</organism>
<reference evidence="1" key="1">
    <citation type="submission" date="2022-01" db="EMBL/GenBank/DDBJ databases">
        <authorList>
            <person name="King R."/>
        </authorList>
    </citation>
    <scope>NUCLEOTIDE SEQUENCE</scope>
</reference>
<accession>A0A9P0GF34</accession>
<protein>
    <submittedName>
        <fullName evidence="1">Uncharacterized protein</fullName>
    </submittedName>
</protein>
<keyword evidence="2" id="KW-1185">Reference proteome</keyword>
<evidence type="ECO:0000313" key="2">
    <source>
        <dbReference type="Proteomes" id="UP001153636"/>
    </source>
</evidence>
<evidence type="ECO:0000313" key="1">
    <source>
        <dbReference type="EMBL" id="CAH1107480.1"/>
    </source>
</evidence>
<name>A0A9P0GF34_9CUCU</name>
<dbReference type="EMBL" id="OV651833">
    <property type="protein sequence ID" value="CAH1107480.1"/>
    <property type="molecule type" value="Genomic_DNA"/>
</dbReference>
<sequence>MHENRKKELRKNKAVERREILLTGGGPPSKKYDSDDNILLDIVNKKTVFGTESIWCSDSASIPTASTSRNSKKETDEIFIFKAPGPSWKTYKALDLKRPVTAALKVHHTETNDVETPQRQKTKIITSRRRPATVVKALSSNHLAEK</sequence>
<gene>
    <name evidence="1" type="ORF">PSYICH_LOCUS8149</name>
</gene>
<dbReference type="OrthoDB" id="6783928at2759"/>
<proteinExistence type="predicted"/>